<dbReference type="GO" id="GO:0003924">
    <property type="term" value="F:GTPase activity"/>
    <property type="evidence" value="ECO:0007669"/>
    <property type="project" value="InterPro"/>
</dbReference>
<dbReference type="GO" id="GO:0002098">
    <property type="term" value="P:tRNA wobble uridine modification"/>
    <property type="evidence" value="ECO:0007669"/>
    <property type="project" value="TreeGrafter"/>
</dbReference>
<evidence type="ECO:0000313" key="10">
    <source>
        <dbReference type="Proteomes" id="UP000775547"/>
    </source>
</evidence>
<dbReference type="HAMAP" id="MF_00379">
    <property type="entry name" value="GTPase_MnmE"/>
    <property type="match status" value="1"/>
</dbReference>
<evidence type="ECO:0000256" key="5">
    <source>
        <dbReference type="ARBA" id="ARBA00023134"/>
    </source>
</evidence>
<dbReference type="InterPro" id="IPR031168">
    <property type="entry name" value="G_TrmE"/>
</dbReference>
<feature type="domain" description="MnmE helical" evidence="8">
    <location>
        <begin position="189"/>
        <end position="516"/>
    </location>
</feature>
<name>A0A9P7G940_9AGAR</name>
<dbReference type="InterPro" id="IPR025867">
    <property type="entry name" value="MnmE_helical"/>
</dbReference>
<organism evidence="9 10">
    <name type="scientific">Asterophora parasitica</name>
    <dbReference type="NCBI Taxonomy" id="117018"/>
    <lineage>
        <taxon>Eukaryota</taxon>
        <taxon>Fungi</taxon>
        <taxon>Dikarya</taxon>
        <taxon>Basidiomycota</taxon>
        <taxon>Agaricomycotina</taxon>
        <taxon>Agaricomycetes</taxon>
        <taxon>Agaricomycetidae</taxon>
        <taxon>Agaricales</taxon>
        <taxon>Tricholomatineae</taxon>
        <taxon>Lyophyllaceae</taxon>
        <taxon>Asterophora</taxon>
    </lineage>
</organism>
<evidence type="ECO:0008006" key="11">
    <source>
        <dbReference type="Google" id="ProtNLM"/>
    </source>
</evidence>
<reference evidence="9" key="2">
    <citation type="submission" date="2021-10" db="EMBL/GenBank/DDBJ databases">
        <title>Phylogenomics reveals ancestral predisposition of the termite-cultivated fungus Termitomyces towards a domesticated lifestyle.</title>
        <authorList>
            <person name="Auxier B."/>
            <person name="Grum-Grzhimaylo A."/>
            <person name="Cardenas M.E."/>
            <person name="Lodge J.D."/>
            <person name="Laessoe T."/>
            <person name="Pedersen O."/>
            <person name="Smith M.E."/>
            <person name="Kuyper T.W."/>
            <person name="Franco-Molano E.A."/>
            <person name="Baroni T.J."/>
            <person name="Aanen D.K."/>
        </authorList>
    </citation>
    <scope>NUCLEOTIDE SEQUENCE</scope>
    <source>
        <strain evidence="9">AP01</strain>
        <tissue evidence="9">Mycelium</tissue>
    </source>
</reference>
<evidence type="ECO:0000313" key="9">
    <source>
        <dbReference type="EMBL" id="KAG5645773.1"/>
    </source>
</evidence>
<dbReference type="InterPro" id="IPR004520">
    <property type="entry name" value="GTPase_MnmE"/>
</dbReference>
<dbReference type="GO" id="GO:0030488">
    <property type="term" value="P:tRNA methylation"/>
    <property type="evidence" value="ECO:0007669"/>
    <property type="project" value="TreeGrafter"/>
</dbReference>
<dbReference type="OrthoDB" id="188276at2759"/>
<dbReference type="InterPro" id="IPR027417">
    <property type="entry name" value="P-loop_NTPase"/>
</dbReference>
<dbReference type="Pfam" id="PF12631">
    <property type="entry name" value="MnmE_helical"/>
    <property type="match status" value="1"/>
</dbReference>
<keyword evidence="10" id="KW-1185">Reference proteome</keyword>
<comment type="similarity">
    <text evidence="2">Belongs to the TRAFAC class TrmE-Era-EngA-EngB-Septin-like GTPase superfamily. TrmE GTPase family.</text>
</comment>
<dbReference type="Gene3D" id="1.20.120.430">
    <property type="entry name" value="tRNA modification GTPase MnmE domain 2"/>
    <property type="match status" value="1"/>
</dbReference>
<dbReference type="InterPro" id="IPR006073">
    <property type="entry name" value="GTP-bd"/>
</dbReference>
<reference evidence="9" key="1">
    <citation type="submission" date="2020-07" db="EMBL/GenBank/DDBJ databases">
        <authorList>
            <person name="Nieuwenhuis M."/>
            <person name="Van De Peppel L.J.J."/>
        </authorList>
    </citation>
    <scope>NUCLEOTIDE SEQUENCE</scope>
    <source>
        <strain evidence="9">AP01</strain>
        <tissue evidence="9">Mycelium</tissue>
    </source>
</reference>
<dbReference type="SUPFAM" id="SSF52540">
    <property type="entry name" value="P-loop containing nucleoside triphosphate hydrolases"/>
    <property type="match status" value="1"/>
</dbReference>
<comment type="subcellular location">
    <subcellularLocation>
        <location evidence="1">Mitochondrion</location>
    </subcellularLocation>
</comment>
<evidence type="ECO:0000259" key="8">
    <source>
        <dbReference type="Pfam" id="PF12631"/>
    </source>
</evidence>
<dbReference type="Proteomes" id="UP000775547">
    <property type="component" value="Unassembled WGS sequence"/>
</dbReference>
<accession>A0A9P7G940</accession>
<feature type="domain" description="G" evidence="6">
    <location>
        <begin position="285"/>
        <end position="356"/>
    </location>
</feature>
<evidence type="ECO:0000256" key="1">
    <source>
        <dbReference type="ARBA" id="ARBA00004173"/>
    </source>
</evidence>
<dbReference type="FunFam" id="3.30.1360.120:FF:000007">
    <property type="entry name" value="tRNA modification GTPase GTPBP3, mitochondrial"/>
    <property type="match status" value="1"/>
</dbReference>
<feature type="domain" description="GTP-binding protein TrmE N-terminal" evidence="7">
    <location>
        <begin position="59"/>
        <end position="186"/>
    </location>
</feature>
<keyword evidence="4" id="KW-0547">Nucleotide-binding</keyword>
<dbReference type="EMBL" id="JABCKV010000032">
    <property type="protein sequence ID" value="KAG5645773.1"/>
    <property type="molecule type" value="Genomic_DNA"/>
</dbReference>
<dbReference type="PANTHER" id="PTHR42714">
    <property type="entry name" value="TRNA MODIFICATION GTPASE GTPBP3"/>
    <property type="match status" value="1"/>
</dbReference>
<dbReference type="Pfam" id="PF10396">
    <property type="entry name" value="TrmE_N"/>
    <property type="match status" value="1"/>
</dbReference>
<dbReference type="InterPro" id="IPR018948">
    <property type="entry name" value="GTP-bd_TrmE_N"/>
</dbReference>
<dbReference type="InterPro" id="IPR027368">
    <property type="entry name" value="MnmE_dom2"/>
</dbReference>
<dbReference type="Gene3D" id="3.30.1360.120">
    <property type="entry name" value="Probable tRNA modification gtpase trme, domain 1"/>
    <property type="match status" value="1"/>
</dbReference>
<dbReference type="Pfam" id="PF01926">
    <property type="entry name" value="MMR_HSR1"/>
    <property type="match status" value="1"/>
</dbReference>
<keyword evidence="5" id="KW-0342">GTP-binding</keyword>
<dbReference type="CDD" id="cd14858">
    <property type="entry name" value="TrmE_N"/>
    <property type="match status" value="1"/>
</dbReference>
<evidence type="ECO:0000259" key="7">
    <source>
        <dbReference type="Pfam" id="PF10396"/>
    </source>
</evidence>
<protein>
    <recommendedName>
        <fullName evidence="11">tRNA modification GTPase TrmE</fullName>
    </recommendedName>
</protein>
<dbReference type="GO" id="GO:0005739">
    <property type="term" value="C:mitochondrion"/>
    <property type="evidence" value="ECO:0007669"/>
    <property type="project" value="UniProtKB-SubCell"/>
</dbReference>
<dbReference type="GO" id="GO:0005525">
    <property type="term" value="F:GTP binding"/>
    <property type="evidence" value="ECO:0007669"/>
    <property type="project" value="UniProtKB-KW"/>
</dbReference>
<comment type="caution">
    <text evidence="9">The sequence shown here is derived from an EMBL/GenBank/DDBJ whole genome shotgun (WGS) entry which is preliminary data.</text>
</comment>
<evidence type="ECO:0000259" key="6">
    <source>
        <dbReference type="Pfam" id="PF01926"/>
    </source>
</evidence>
<evidence type="ECO:0000256" key="3">
    <source>
        <dbReference type="ARBA" id="ARBA00022694"/>
    </source>
</evidence>
<dbReference type="AlphaFoldDB" id="A0A9P7G940"/>
<keyword evidence="3" id="KW-0819">tRNA processing</keyword>
<dbReference type="SUPFAM" id="SSF103025">
    <property type="entry name" value="Folate-binding domain"/>
    <property type="match status" value="1"/>
</dbReference>
<dbReference type="CDD" id="cd04164">
    <property type="entry name" value="trmE"/>
    <property type="match status" value="1"/>
</dbReference>
<dbReference type="SUPFAM" id="SSF116878">
    <property type="entry name" value="TrmE connector domain"/>
    <property type="match status" value="1"/>
</dbReference>
<sequence length="519" mass="56491">MLNSLRANARVFLKPGHTLFSHPHARRLIPVLTRHVRTAWTAPQAPPRNLVASDAQRRTIYALSTPPGKAGVAVVRISGPDALKVWKAMVRTSKRPGTAQTATTPEPWKIERCRIVQPTNESEQLDDGLAVYFRGPKSFTTEDVVELHLHSGRAIISSVLHALAKLPFCRAAEAGEFTQRAFLGGRMDLTQVEGLKDLINAETEGQRRIAMMAARGSVRARFDELRAGIIGCLANVEALIDFGEGEDIEEGVYEQARSRAQNLLTAIQKHLNDNRRGEIIRSAQREAAIVTPIPGTTRDILELSMDIGGLPIIVADTAGLRKTDDLVESIGIERARKAVQSADISLCVLSLPDALTAPDTTTNPNPTPKLAIPSTLSDLITPDTLILFNKSDLAPNHNHTVDSLLTSTYGSASWTVSLGTGAGTSKFLRGFGEALQDRFNLHDDALSSEDAPLITRERHRVHLESACRFLQAFLDTAPEDVVLGAEELRYAAHALGKVSGLIDVEDILDAVFKDFCIGK</sequence>
<evidence type="ECO:0000256" key="2">
    <source>
        <dbReference type="ARBA" id="ARBA00011043"/>
    </source>
</evidence>
<dbReference type="PANTHER" id="PTHR42714:SF2">
    <property type="entry name" value="TRNA MODIFICATION GTPASE GTPBP3, MITOCHONDRIAL"/>
    <property type="match status" value="1"/>
</dbReference>
<dbReference type="Gene3D" id="3.40.50.300">
    <property type="entry name" value="P-loop containing nucleotide triphosphate hydrolases"/>
    <property type="match status" value="1"/>
</dbReference>
<proteinExistence type="inferred from homology"/>
<evidence type="ECO:0000256" key="4">
    <source>
        <dbReference type="ARBA" id="ARBA00022741"/>
    </source>
</evidence>
<dbReference type="InterPro" id="IPR027266">
    <property type="entry name" value="TrmE/GcvT-like"/>
</dbReference>
<gene>
    <name evidence="9" type="ORF">DXG03_005310</name>
</gene>